<protein>
    <recommendedName>
        <fullName evidence="1">Transcriptional regulator TetR C-terminal Firmicutes type domain-containing protein</fullName>
    </recommendedName>
</protein>
<accession>A0A4S4FXC0</accession>
<dbReference type="Proteomes" id="UP000308978">
    <property type="component" value="Unassembled WGS sequence"/>
</dbReference>
<dbReference type="AlphaFoldDB" id="A0A4S4FXC0"/>
<dbReference type="SUPFAM" id="SSF46689">
    <property type="entry name" value="Homeodomain-like"/>
    <property type="match status" value="1"/>
</dbReference>
<evidence type="ECO:0000313" key="3">
    <source>
        <dbReference type="Proteomes" id="UP000308978"/>
    </source>
</evidence>
<dbReference type="EMBL" id="SSTJ01000023">
    <property type="protein sequence ID" value="THG34782.1"/>
    <property type="molecule type" value="Genomic_DNA"/>
</dbReference>
<feature type="domain" description="Transcriptional regulator TetR C-terminal Firmicutes type" evidence="1">
    <location>
        <begin position="62"/>
        <end position="148"/>
    </location>
</feature>
<dbReference type="Pfam" id="PF14278">
    <property type="entry name" value="TetR_C_8"/>
    <property type="match status" value="1"/>
</dbReference>
<dbReference type="Gene3D" id="1.10.357.10">
    <property type="entry name" value="Tetracycline Repressor, domain 2"/>
    <property type="match status" value="1"/>
</dbReference>
<dbReference type="RefSeq" id="WP_136436033.1">
    <property type="nucleotide sequence ID" value="NZ_CAQMYJ010000011.1"/>
</dbReference>
<dbReference type="InterPro" id="IPR039532">
    <property type="entry name" value="TetR_C_Firmicutes"/>
</dbReference>
<dbReference type="InterPro" id="IPR009057">
    <property type="entry name" value="Homeodomain-like_sf"/>
</dbReference>
<reference evidence="2 3" key="1">
    <citation type="submission" date="2019-04" db="EMBL/GenBank/DDBJ databases">
        <title>Microbes associate with the intestines of laboratory mice.</title>
        <authorList>
            <person name="Navarre W."/>
            <person name="Wong E."/>
            <person name="Huang K.C."/>
            <person name="Tropini C."/>
            <person name="Ng K."/>
            <person name="Yu B."/>
        </authorList>
    </citation>
    <scope>NUCLEOTIDE SEQUENCE [LARGE SCALE GENOMIC DNA]</scope>
    <source>
        <strain evidence="2 3">NM80_B27</strain>
    </source>
</reference>
<evidence type="ECO:0000313" key="2">
    <source>
        <dbReference type="EMBL" id="THG34782.1"/>
    </source>
</evidence>
<proteinExistence type="predicted"/>
<comment type="caution">
    <text evidence="2">The sequence shown here is derived from an EMBL/GenBank/DDBJ whole genome shotgun (WGS) entry which is preliminary data.</text>
</comment>
<sequence>MKALFKLCETKSINKITVTDILRETHTARQTFYNNFRDINDLIAFVFVYHFEENYDIFNTREGSFKSLDFAREHKAFFSQLPHHRGQNNFHETHVRMLKSGYYKLVFHTDEPPADDPRKAFIDAYVYSCTNLFMDWCASGMTEPADEVLVDVYWNTKPDFIPMIVPPCAMTNEI</sequence>
<name>A0A4S4FXC0_9ACTN</name>
<gene>
    <name evidence="2" type="ORF">E5986_11250</name>
</gene>
<evidence type="ECO:0000259" key="1">
    <source>
        <dbReference type="Pfam" id="PF14278"/>
    </source>
</evidence>
<organism evidence="2 3">
    <name type="scientific">Adlercreutzia caecimuris</name>
    <dbReference type="NCBI Taxonomy" id="671266"/>
    <lineage>
        <taxon>Bacteria</taxon>
        <taxon>Bacillati</taxon>
        <taxon>Actinomycetota</taxon>
        <taxon>Coriobacteriia</taxon>
        <taxon>Eggerthellales</taxon>
        <taxon>Eggerthellaceae</taxon>
        <taxon>Adlercreutzia</taxon>
    </lineage>
</organism>